<protein>
    <submittedName>
        <fullName evidence="3">Protein cereblon homolog</fullName>
    </submittedName>
</protein>
<feature type="domain" description="CULT" evidence="2">
    <location>
        <begin position="27"/>
        <end position="152"/>
    </location>
</feature>
<feature type="chain" id="PRO_5026025163" evidence="1">
    <location>
        <begin position="22"/>
        <end position="166"/>
    </location>
</feature>
<name>A0A6F9D9V0_9ASCI</name>
<evidence type="ECO:0000259" key="2">
    <source>
        <dbReference type="PROSITE" id="PS51788"/>
    </source>
</evidence>
<dbReference type="PROSITE" id="PS51788">
    <property type="entry name" value="CULT"/>
    <property type="match status" value="1"/>
</dbReference>
<organism evidence="3">
    <name type="scientific">Phallusia mammillata</name>
    <dbReference type="NCBI Taxonomy" id="59560"/>
    <lineage>
        <taxon>Eukaryota</taxon>
        <taxon>Metazoa</taxon>
        <taxon>Chordata</taxon>
        <taxon>Tunicata</taxon>
        <taxon>Ascidiacea</taxon>
        <taxon>Phlebobranchia</taxon>
        <taxon>Ascidiidae</taxon>
        <taxon>Phallusia</taxon>
    </lineage>
</organism>
<reference evidence="3" key="1">
    <citation type="submission" date="2020-04" db="EMBL/GenBank/DDBJ databases">
        <authorList>
            <person name="Neveu A P."/>
        </authorList>
    </citation>
    <scope>NUCLEOTIDE SEQUENCE</scope>
    <source>
        <tissue evidence="3">Whole embryo</tissue>
    </source>
</reference>
<evidence type="ECO:0000256" key="1">
    <source>
        <dbReference type="SAM" id="SignalP"/>
    </source>
</evidence>
<accession>A0A6F9D9V0</accession>
<gene>
    <name evidence="3" type="primary">Crbn-002</name>
</gene>
<dbReference type="AlphaFoldDB" id="A0A6F9D9V0"/>
<proteinExistence type="evidence at transcript level"/>
<dbReference type="CDD" id="cd15777">
    <property type="entry name" value="CRBN_C_like"/>
    <property type="match status" value="1"/>
</dbReference>
<evidence type="ECO:0000313" key="3">
    <source>
        <dbReference type="EMBL" id="CAB3233673.1"/>
    </source>
</evidence>
<dbReference type="InterPro" id="IPR034750">
    <property type="entry name" value="CULT"/>
</dbReference>
<dbReference type="EMBL" id="LR784169">
    <property type="protein sequence ID" value="CAB3233673.1"/>
    <property type="molecule type" value="mRNA"/>
</dbReference>
<keyword evidence="1" id="KW-0732">Signal</keyword>
<sequence>MNFFCFISISAVVFLFKPTDGHSTDKQGGMLCRQCGETILTADQLKYYPSTLAIERWNKTILGQPYTNIQRFVNPQKSEFNLITAKSANIYALENAHSEATWFPSYAWRISVCPRCKQHLGWKFQPILFNHLLHSEDDTFVALIIDKLLEEKESDSLLLVPKSYKS</sequence>
<feature type="signal peptide" evidence="1">
    <location>
        <begin position="1"/>
        <end position="21"/>
    </location>
</feature>
<dbReference type="Gene3D" id="2.170.150.20">
    <property type="entry name" value="Peptide methionine sulfoxide reductase"/>
    <property type="match status" value="1"/>
</dbReference>